<feature type="transmembrane region" description="Helical" evidence="1">
    <location>
        <begin position="102"/>
        <end position="119"/>
    </location>
</feature>
<proteinExistence type="predicted"/>
<keyword evidence="3" id="KW-1185">Reference proteome</keyword>
<dbReference type="Proteomes" id="UP001652432">
    <property type="component" value="Unassembled WGS sequence"/>
</dbReference>
<feature type="transmembrane region" description="Helical" evidence="1">
    <location>
        <begin position="44"/>
        <end position="62"/>
    </location>
</feature>
<feature type="transmembrane region" description="Helical" evidence="1">
    <location>
        <begin position="74"/>
        <end position="93"/>
    </location>
</feature>
<evidence type="ECO:0000313" key="3">
    <source>
        <dbReference type="Proteomes" id="UP001652432"/>
    </source>
</evidence>
<accession>A0ABT2SYC5</accession>
<dbReference type="EMBL" id="JAOQKJ010000001">
    <property type="protein sequence ID" value="MCU6743011.1"/>
    <property type="molecule type" value="Genomic_DNA"/>
</dbReference>
<keyword evidence="1" id="KW-1133">Transmembrane helix</keyword>
<protein>
    <submittedName>
        <fullName evidence="2">Uncharacterized protein</fullName>
    </submittedName>
</protein>
<reference evidence="2 3" key="1">
    <citation type="journal article" date="2021" name="ISME Commun">
        <title>Automated analysis of genomic sequences facilitates high-throughput and comprehensive description of bacteria.</title>
        <authorList>
            <person name="Hitch T.C.A."/>
        </authorList>
    </citation>
    <scope>NUCLEOTIDE SEQUENCE [LARGE SCALE GENOMIC DNA]</scope>
    <source>
        <strain evidence="2 3">Sanger_18</strain>
    </source>
</reference>
<evidence type="ECO:0000313" key="2">
    <source>
        <dbReference type="EMBL" id="MCU6743011.1"/>
    </source>
</evidence>
<comment type="caution">
    <text evidence="2">The sequence shown here is derived from an EMBL/GenBank/DDBJ whole genome shotgun (WGS) entry which is preliminary data.</text>
</comment>
<gene>
    <name evidence="2" type="ORF">OCV77_00585</name>
</gene>
<feature type="transmembrane region" description="Helical" evidence="1">
    <location>
        <begin position="12"/>
        <end position="32"/>
    </location>
</feature>
<sequence length="270" mass="31268">MFGIFMESLVIFKLYTGLKLLFVLTLVSFLYLLVTEKDKTIRQLFVYAPVLILILFLFPVSRQLFVAMGLDGETYYRVLWTIPMGMITAYGAVRFTGRHRRIGILVSMVLIILCGSYVYKSDYISKAENLYHIPDTVVRICDLIHPSDADPDVQVTAVFPEKLVHFVRQYDSDIRMPYGREMIASQWDYYNKVHEAMEEDEVLDPEKLVEACREEYCQYIILDKSREMTGDPENAGLTLEEEIDGYLIYLDPVSKAAAESFAVYYEEDDK</sequence>
<dbReference type="RefSeq" id="WP_262572334.1">
    <property type="nucleotide sequence ID" value="NZ_JAOQKJ010000001.1"/>
</dbReference>
<evidence type="ECO:0000256" key="1">
    <source>
        <dbReference type="SAM" id="Phobius"/>
    </source>
</evidence>
<organism evidence="2 3">
    <name type="scientific">Suilimivivens aceti</name>
    <dbReference type="NCBI Taxonomy" id="2981774"/>
    <lineage>
        <taxon>Bacteria</taxon>
        <taxon>Bacillati</taxon>
        <taxon>Bacillota</taxon>
        <taxon>Clostridia</taxon>
        <taxon>Lachnospirales</taxon>
        <taxon>Lachnospiraceae</taxon>
        <taxon>Suilimivivens</taxon>
    </lineage>
</organism>
<keyword evidence="1" id="KW-0472">Membrane</keyword>
<keyword evidence="1" id="KW-0812">Transmembrane</keyword>
<name>A0ABT2SYC5_9FIRM</name>